<dbReference type="Pfam" id="PF13377">
    <property type="entry name" value="Peripla_BP_3"/>
    <property type="match status" value="1"/>
</dbReference>
<dbReference type="RefSeq" id="WP_128270906.1">
    <property type="nucleotide sequence ID" value="NZ_SAUW01000035.1"/>
</dbReference>
<organism evidence="5 6">
    <name type="scientific">Paenirhodobacter populi</name>
    <dbReference type="NCBI Taxonomy" id="2306993"/>
    <lineage>
        <taxon>Bacteria</taxon>
        <taxon>Pseudomonadati</taxon>
        <taxon>Pseudomonadota</taxon>
        <taxon>Alphaproteobacteria</taxon>
        <taxon>Rhodobacterales</taxon>
        <taxon>Rhodobacter group</taxon>
        <taxon>Paenirhodobacter</taxon>
    </lineage>
</organism>
<dbReference type="GO" id="GO:0000976">
    <property type="term" value="F:transcription cis-regulatory region binding"/>
    <property type="evidence" value="ECO:0007669"/>
    <property type="project" value="TreeGrafter"/>
</dbReference>
<evidence type="ECO:0000256" key="3">
    <source>
        <dbReference type="ARBA" id="ARBA00023163"/>
    </source>
</evidence>
<dbReference type="InterPro" id="IPR028082">
    <property type="entry name" value="Peripla_BP_I"/>
</dbReference>
<dbReference type="CDD" id="cd20009">
    <property type="entry name" value="PBP1_RafR-like"/>
    <property type="match status" value="1"/>
</dbReference>
<protein>
    <submittedName>
        <fullName evidence="5">LacI family DNA-binding transcriptional regulator</fullName>
    </submittedName>
</protein>
<gene>
    <name evidence="5" type="ORF">D2T33_19635</name>
</gene>
<evidence type="ECO:0000313" key="6">
    <source>
        <dbReference type="Proteomes" id="UP000285710"/>
    </source>
</evidence>
<dbReference type="SUPFAM" id="SSF53822">
    <property type="entry name" value="Periplasmic binding protein-like I"/>
    <property type="match status" value="1"/>
</dbReference>
<keyword evidence="6" id="KW-1185">Reference proteome</keyword>
<feature type="domain" description="HTH lacI-type" evidence="4">
    <location>
        <begin position="7"/>
        <end position="61"/>
    </location>
</feature>
<dbReference type="Proteomes" id="UP000285710">
    <property type="component" value="Unassembled WGS sequence"/>
</dbReference>
<dbReference type="EMBL" id="SAUW01000035">
    <property type="protein sequence ID" value="RWR05650.1"/>
    <property type="molecule type" value="Genomic_DNA"/>
</dbReference>
<dbReference type="CDD" id="cd01392">
    <property type="entry name" value="HTH_LacI"/>
    <property type="match status" value="1"/>
</dbReference>
<reference evidence="5 6" key="2">
    <citation type="submission" date="2019-01" db="EMBL/GenBank/DDBJ databases">
        <authorList>
            <person name="Li Y."/>
        </authorList>
    </citation>
    <scope>NUCLEOTIDE SEQUENCE [LARGE SCALE GENOMIC DNA]</scope>
    <source>
        <strain evidence="5 6">2D-5</strain>
    </source>
</reference>
<keyword evidence="1" id="KW-0805">Transcription regulation</keyword>
<dbReference type="GO" id="GO:0003700">
    <property type="term" value="F:DNA-binding transcription factor activity"/>
    <property type="evidence" value="ECO:0007669"/>
    <property type="project" value="TreeGrafter"/>
</dbReference>
<evidence type="ECO:0000256" key="2">
    <source>
        <dbReference type="ARBA" id="ARBA00023125"/>
    </source>
</evidence>
<evidence type="ECO:0000313" key="5">
    <source>
        <dbReference type="EMBL" id="RWR05650.1"/>
    </source>
</evidence>
<dbReference type="PROSITE" id="PS50932">
    <property type="entry name" value="HTH_LACI_2"/>
    <property type="match status" value="1"/>
</dbReference>
<dbReference type="InterPro" id="IPR000843">
    <property type="entry name" value="HTH_LacI"/>
</dbReference>
<dbReference type="InterPro" id="IPR010982">
    <property type="entry name" value="Lambda_DNA-bd_dom_sf"/>
</dbReference>
<reference evidence="5 6" key="1">
    <citation type="submission" date="2019-01" db="EMBL/GenBank/DDBJ databases">
        <title>Sinorhodobacter populi sp. nov. isolated from the symptomatic bark tissue of Populus euramericana canker.</title>
        <authorList>
            <person name="Xu G."/>
        </authorList>
    </citation>
    <scope>NUCLEOTIDE SEQUENCE [LARGE SCALE GENOMIC DNA]</scope>
    <source>
        <strain evidence="5 6">2D-5</strain>
    </source>
</reference>
<dbReference type="AlphaFoldDB" id="A0A443IL37"/>
<accession>A0A443IL37</accession>
<evidence type="ECO:0000259" key="4">
    <source>
        <dbReference type="PROSITE" id="PS50932"/>
    </source>
</evidence>
<dbReference type="Gene3D" id="1.10.260.40">
    <property type="entry name" value="lambda repressor-like DNA-binding domains"/>
    <property type="match status" value="1"/>
</dbReference>
<dbReference type="PANTHER" id="PTHR30146:SF109">
    <property type="entry name" value="HTH-TYPE TRANSCRIPTIONAL REGULATOR GALS"/>
    <property type="match status" value="1"/>
</dbReference>
<proteinExistence type="predicted"/>
<dbReference type="SMART" id="SM00354">
    <property type="entry name" value="HTH_LACI"/>
    <property type="match status" value="1"/>
</dbReference>
<dbReference type="Pfam" id="PF00356">
    <property type="entry name" value="LacI"/>
    <property type="match status" value="1"/>
</dbReference>
<dbReference type="Gene3D" id="3.40.50.2300">
    <property type="match status" value="2"/>
</dbReference>
<dbReference type="PANTHER" id="PTHR30146">
    <property type="entry name" value="LACI-RELATED TRANSCRIPTIONAL REPRESSOR"/>
    <property type="match status" value="1"/>
</dbReference>
<sequence length="335" mass="36950">MAQQDRPTLKTIATIAGLAVTTVSRALAGAPQIAPETRARVQRIADEIGYSPDRAAQRLRTGRSNVIALILPPHEEILGYGASMIRGITRALRGTPYHVVVMPHFEDIPEEQTLDKIIRNRLADGILFSCIRPDDRRVKILLEDKLPFVTHGRTELATPHPWVDYDNFAFAYRAVERLVALGVRRPALVSAPPAQTFSQHLRAGFFRACGEAGVAGEVMDGIDTDDPPEAIYRHIRARLDHAGMPDGFVCPGEVSALAVNAAWVDAGVSTRHLVMKSTSDIANFIRPRFDSIFEDLTETGERMTTLLLRYIAGEPAEDLHYLLAPPPMTFPYGGR</sequence>
<comment type="caution">
    <text evidence="5">The sequence shown here is derived from an EMBL/GenBank/DDBJ whole genome shotgun (WGS) entry which is preliminary data.</text>
</comment>
<keyword evidence="3" id="KW-0804">Transcription</keyword>
<keyword evidence="2 5" id="KW-0238">DNA-binding</keyword>
<evidence type="ECO:0000256" key="1">
    <source>
        <dbReference type="ARBA" id="ARBA00023015"/>
    </source>
</evidence>
<dbReference type="SUPFAM" id="SSF47413">
    <property type="entry name" value="lambda repressor-like DNA-binding domains"/>
    <property type="match status" value="1"/>
</dbReference>
<dbReference type="InterPro" id="IPR046335">
    <property type="entry name" value="LacI/GalR-like_sensor"/>
</dbReference>
<name>A0A443IL37_9RHOB</name>